<feature type="compositionally biased region" description="Gly residues" evidence="6">
    <location>
        <begin position="944"/>
        <end position="954"/>
    </location>
</feature>
<dbReference type="PANTHER" id="PTHR11134">
    <property type="entry name" value="ADAPTOR COMPLEX SUBUNIT BETA FAMILY MEMBER"/>
    <property type="match status" value="1"/>
</dbReference>
<feature type="domain" description="Clathrin/coatomer adaptor adaptin-like N-terminal" evidence="7">
    <location>
        <begin position="32"/>
        <end position="742"/>
    </location>
</feature>
<evidence type="ECO:0000313" key="8">
    <source>
        <dbReference type="EMBL" id="CEM51250.1"/>
    </source>
</evidence>
<dbReference type="GO" id="GO:0006886">
    <property type="term" value="P:intracellular protein transport"/>
    <property type="evidence" value="ECO:0007669"/>
    <property type="project" value="InterPro"/>
</dbReference>
<keyword evidence="3" id="KW-0813">Transport</keyword>
<evidence type="ECO:0000256" key="2">
    <source>
        <dbReference type="ARBA" id="ARBA00006613"/>
    </source>
</evidence>
<dbReference type="InterPro" id="IPR016024">
    <property type="entry name" value="ARM-type_fold"/>
</dbReference>
<dbReference type="EMBL" id="CDMZ01004894">
    <property type="protein sequence ID" value="CEM51250.1"/>
    <property type="molecule type" value="Genomic_DNA"/>
</dbReference>
<reference evidence="8" key="1">
    <citation type="submission" date="2014-11" db="EMBL/GenBank/DDBJ databases">
        <authorList>
            <person name="Otto D Thomas"/>
            <person name="Naeem Raeece"/>
        </authorList>
    </citation>
    <scope>NUCLEOTIDE SEQUENCE</scope>
</reference>
<feature type="compositionally biased region" description="Low complexity" evidence="6">
    <location>
        <begin position="852"/>
        <end position="867"/>
    </location>
</feature>
<evidence type="ECO:0000256" key="6">
    <source>
        <dbReference type="SAM" id="MobiDB-lite"/>
    </source>
</evidence>
<evidence type="ECO:0000256" key="3">
    <source>
        <dbReference type="ARBA" id="ARBA00022448"/>
    </source>
</evidence>
<feature type="region of interest" description="Disordered" evidence="6">
    <location>
        <begin position="825"/>
        <end position="891"/>
    </location>
</feature>
<dbReference type="SUPFAM" id="SSF48371">
    <property type="entry name" value="ARM repeat"/>
    <property type="match status" value="1"/>
</dbReference>
<dbReference type="Gene3D" id="1.25.10.10">
    <property type="entry name" value="Leucine-rich Repeat Variant"/>
    <property type="match status" value="1"/>
</dbReference>
<dbReference type="InterPro" id="IPR026739">
    <property type="entry name" value="AP_beta"/>
</dbReference>
<sequence>MKSAVPYFEKAAAGLRDVVSMVSTSESHFFDEEKFSITDIKKNLNDLSVERKLDAMKRILAAVSSGRDVGVLFPDVVKNISATNLELKRLVYIYIVAYANISPPPASSEGAHQGSFGVASTQSASAGGLGSSSSSSSTQDLASVQQLALLSVNSFQRDLKDRNQLVRAAALKAMASVRVLEIIQIIVMAVSAASQDSSPFVRKQAALCVPKVCSLDPDQIGSMTAVLLKLAADGDPCVAGAAFASYRRVVISALVLDSQSSPEERDRAEVEALGALHGLFRKMIDLLPTAEAPMQVALVDLLLRYGRTFLPDPNAFTGVVSSSSSSPPATSTGEAELSDDHTLLLRVLTGLLQSQSKAVVISAISALFYLAPRRDPAALLSSSSAGAVEEKGKASEWMKAASKAGLRTLRIADSETKGVLLEVLTPLIHALPELFRPSVKQFFIQWSDSTALRLLKLDILIALTDEMSVAAILRECQAYIQWGADTGGVRGALGGAAAKGSEDADMPARTGGEDSGGVEEGKTPRAFLFAKKVIDVVMRAALRVPSVRESCLSGLVRLLDSPNETIAAEAVVAVRALLHQQAETEKEGAGGETPGNGSGGDAATVTARLVTTLSDLRAPQARASVIWIIGRYLDRVPRLARETLRRLVGRFSDEAREVKIQILGLATKLWCQNYRLRAQRRRRLTGGTQTPDASNVEEEEEAEVVGSRVDAQVRFCLDLAALDADSDLRDLARCRSRLLQEAKRREPEGGAEGAESVLGKFAVAFANDALPSVVRRQRSAGLTETEGGPTTGADGRPPESLHLQHSLVFTLGSLAQTTGRALEGFLPLPHSRNPAEVPSPSVRAQGPGGKGAASATPSAPAVTSISSDNFGHRAGDGAGGSGGRVGGPKTSHAVPVVRNALDLDAFYDTPEGDAFGGMPGAETQQQQQPHAPHPHMNGTRSAEGVGGGANGYAGGSVSMSRPQSGGAPPVRPDSGQRGVHGTGSKTGVAVYGEDDESDDDDDCFPQRTATSTTTAAGGNGGGGGTTTSMMPPSEKEKANTLEVPKGGPQVFHVGSDPEDEEDGDDWKFMPPPNQANAS</sequence>
<evidence type="ECO:0000256" key="1">
    <source>
        <dbReference type="ARBA" id="ARBA00004308"/>
    </source>
</evidence>
<evidence type="ECO:0000256" key="4">
    <source>
        <dbReference type="ARBA" id="ARBA00022927"/>
    </source>
</evidence>
<accession>A0A0G4I2U1</accession>
<dbReference type="GO" id="GO:0012505">
    <property type="term" value="C:endomembrane system"/>
    <property type="evidence" value="ECO:0007669"/>
    <property type="project" value="UniProtKB-SubCell"/>
</dbReference>
<name>A0A0G4I2U1_9ALVE</name>
<feature type="region of interest" description="Disordered" evidence="6">
    <location>
        <begin position="908"/>
        <end position="1078"/>
    </location>
</feature>
<keyword evidence="5" id="KW-0472">Membrane</keyword>
<dbReference type="PhylomeDB" id="A0A0G4I2U1"/>
<organism evidence="8">
    <name type="scientific">Chromera velia CCMP2878</name>
    <dbReference type="NCBI Taxonomy" id="1169474"/>
    <lineage>
        <taxon>Eukaryota</taxon>
        <taxon>Sar</taxon>
        <taxon>Alveolata</taxon>
        <taxon>Colpodellida</taxon>
        <taxon>Chromeraceae</taxon>
        <taxon>Chromera</taxon>
    </lineage>
</organism>
<dbReference type="InterPro" id="IPR002553">
    <property type="entry name" value="Clathrin/coatomer_adapt-like_N"/>
</dbReference>
<comment type="similarity">
    <text evidence="2">Belongs to the adaptor complexes large subunit family.</text>
</comment>
<dbReference type="VEuPathDB" id="CryptoDB:Cvel_10491"/>
<dbReference type="GO" id="GO:0016192">
    <property type="term" value="P:vesicle-mediated transport"/>
    <property type="evidence" value="ECO:0007669"/>
    <property type="project" value="InterPro"/>
</dbReference>
<feature type="compositionally biased region" description="Low complexity" evidence="6">
    <location>
        <begin position="781"/>
        <end position="792"/>
    </location>
</feature>
<feature type="region of interest" description="Disordered" evidence="6">
    <location>
        <begin position="777"/>
        <end position="800"/>
    </location>
</feature>
<dbReference type="GO" id="GO:0030117">
    <property type="term" value="C:membrane coat"/>
    <property type="evidence" value="ECO:0007669"/>
    <property type="project" value="InterPro"/>
</dbReference>
<dbReference type="AlphaFoldDB" id="A0A0G4I2U1"/>
<feature type="compositionally biased region" description="Gly residues" evidence="6">
    <location>
        <begin position="876"/>
        <end position="886"/>
    </location>
</feature>
<evidence type="ECO:0000256" key="5">
    <source>
        <dbReference type="ARBA" id="ARBA00023136"/>
    </source>
</evidence>
<protein>
    <recommendedName>
        <fullName evidence="7">Clathrin/coatomer adaptor adaptin-like N-terminal domain-containing protein</fullName>
    </recommendedName>
</protein>
<dbReference type="InterPro" id="IPR011989">
    <property type="entry name" value="ARM-like"/>
</dbReference>
<gene>
    <name evidence="8" type="ORF">Cvel_10491</name>
</gene>
<proteinExistence type="inferred from homology"/>
<feature type="compositionally biased region" description="Pro residues" evidence="6">
    <location>
        <begin position="1069"/>
        <end position="1078"/>
    </location>
</feature>
<feature type="region of interest" description="Disordered" evidence="6">
    <location>
        <begin position="495"/>
        <end position="520"/>
    </location>
</feature>
<feature type="compositionally biased region" description="Acidic residues" evidence="6">
    <location>
        <begin position="992"/>
        <end position="1003"/>
    </location>
</feature>
<dbReference type="Pfam" id="PF01602">
    <property type="entry name" value="Adaptin_N"/>
    <property type="match status" value="1"/>
</dbReference>
<comment type="subcellular location">
    <subcellularLocation>
        <location evidence="1">Endomembrane system</location>
    </subcellularLocation>
</comment>
<keyword evidence="4" id="KW-0653">Protein transport</keyword>
<evidence type="ECO:0000259" key="7">
    <source>
        <dbReference type="Pfam" id="PF01602"/>
    </source>
</evidence>